<dbReference type="PANTHER" id="PTHR45825:SF11">
    <property type="entry name" value="ALPHA AMYLASE DOMAIN-CONTAINING PROTEIN"/>
    <property type="match status" value="1"/>
</dbReference>
<feature type="compositionally biased region" description="Polar residues" evidence="5">
    <location>
        <begin position="10"/>
        <end position="19"/>
    </location>
</feature>
<keyword evidence="4" id="KW-0934">Plastid</keyword>
<dbReference type="Gene3D" id="3.40.50.2000">
    <property type="entry name" value="Glycogen Phosphorylase B"/>
    <property type="match status" value="2"/>
</dbReference>
<evidence type="ECO:0000256" key="2">
    <source>
        <dbReference type="ARBA" id="ARBA00022676"/>
    </source>
</evidence>
<organism evidence="9 10">
    <name type="scientific">Funneliformis mosseae</name>
    <name type="common">Endomycorrhizal fungus</name>
    <name type="synonym">Glomus mosseae</name>
    <dbReference type="NCBI Taxonomy" id="27381"/>
    <lineage>
        <taxon>Eukaryota</taxon>
        <taxon>Fungi</taxon>
        <taxon>Fungi incertae sedis</taxon>
        <taxon>Mucoromycota</taxon>
        <taxon>Glomeromycotina</taxon>
        <taxon>Glomeromycetes</taxon>
        <taxon>Glomerales</taxon>
        <taxon>Glomeraceae</taxon>
        <taxon>Funneliformis</taxon>
    </lineage>
</organism>
<keyword evidence="4" id="KW-0035">Amyloplast</keyword>
<feature type="transmembrane region" description="Helical" evidence="6">
    <location>
        <begin position="64"/>
        <end position="92"/>
    </location>
</feature>
<comment type="caution">
    <text evidence="9">The sequence shown here is derived from an EMBL/GenBank/DDBJ whole genome shotgun (WGS) entry which is preliminary data.</text>
</comment>
<comment type="subcellular location">
    <subcellularLocation>
        <location evidence="1">Plastid</location>
        <location evidence="1">Amyloplast</location>
    </subcellularLocation>
</comment>
<evidence type="ECO:0000256" key="3">
    <source>
        <dbReference type="ARBA" id="ARBA00022679"/>
    </source>
</evidence>
<dbReference type="Proteomes" id="UP000789375">
    <property type="component" value="Unassembled WGS sequence"/>
</dbReference>
<evidence type="ECO:0000259" key="7">
    <source>
        <dbReference type="Pfam" id="PF00534"/>
    </source>
</evidence>
<name>A0A9N9GGT8_FUNMO</name>
<keyword evidence="10" id="KW-1185">Reference proteome</keyword>
<dbReference type="SUPFAM" id="SSF53756">
    <property type="entry name" value="UDP-Glycosyltransferase/glycogen phosphorylase"/>
    <property type="match status" value="1"/>
</dbReference>
<dbReference type="AlphaFoldDB" id="A0A9N9GGT8"/>
<protein>
    <submittedName>
        <fullName evidence="9">16381_t:CDS:1</fullName>
    </submittedName>
</protein>
<dbReference type="GO" id="GO:0016757">
    <property type="term" value="F:glycosyltransferase activity"/>
    <property type="evidence" value="ECO:0007669"/>
    <property type="project" value="UniProtKB-KW"/>
</dbReference>
<evidence type="ECO:0000313" key="10">
    <source>
        <dbReference type="Proteomes" id="UP000789375"/>
    </source>
</evidence>
<keyword evidence="2" id="KW-0328">Glycosyltransferase</keyword>
<evidence type="ECO:0000256" key="5">
    <source>
        <dbReference type="SAM" id="MobiDB-lite"/>
    </source>
</evidence>
<keyword evidence="3" id="KW-0808">Transferase</keyword>
<keyword evidence="6" id="KW-0812">Transmembrane</keyword>
<evidence type="ECO:0000256" key="6">
    <source>
        <dbReference type="SAM" id="Phobius"/>
    </source>
</evidence>
<sequence length="713" mass="81187">MSSGPPPSEPHTSLLVSPSSKDKYVKNSTSSIVFPTKSSRLRFALHRIRKMLKRIPFEKRRMKLLTFITLVIVSTVFIKGILMISSFVTSWIDDAPTLTFEKQNYSPVKYLGIGPNISTRLPKGVTIYHITKEFGAATLGGLGELVTGLSQAQSKNSSLNVNVIMPYYSYLSKLYRPHKYAHLSIKIRDKSGKWKNVGFLVYRTLWNTSKNNILTSNSEIPSGILSVFMIGPASNMIPLNTAFKASSIAKIKNLNSKLLPEWKDLYFCKAAAELIAYRNTIIDTSLFAIHETRGVDVVHVHGSTNAFMIEFLENINHGKKFGKKIPAVVYTIHDYLEEQIYSNDLTNIQKFLDVDVFQVGKPQYFHNDRMYMSGYAIDNAQMVTFVSKDLAREMVEGPMDFHLKELIIPNILNKAKLGQWVGITSGIDFISYNPFNNSMLMESNANFPNNFDDFDPVLLYAESIEGSSQELVTVSKQSAKAYLVREGLLTREDLNRPLVLYVGELEYNKGLQFFKAAADFFVEMDAKFIIMGKNSNYPLEILNKLSENAPNHVIIINNLEFQKEWGILYRVASDIFFMPSFMESFGLFAAEGLLFGTPVVSNCVGDLKEFLVNKAKDDDNFKIDYNSYLFELVDNQMIGLSIDNMKLALLEAINDWKRMSKDIRVKEIFLRKLIKDAFKLSWNRFEGPVEQYLKVYRKAMLQVRDKLEEGLND</sequence>
<feature type="domain" description="Starch synthase catalytic" evidence="8">
    <location>
        <begin position="127"/>
        <end position="406"/>
    </location>
</feature>
<dbReference type="InterPro" id="IPR013534">
    <property type="entry name" value="Starch_synth_cat_dom"/>
</dbReference>
<evidence type="ECO:0000259" key="8">
    <source>
        <dbReference type="Pfam" id="PF08323"/>
    </source>
</evidence>
<gene>
    <name evidence="9" type="ORF">FMOSSE_LOCUS9378</name>
</gene>
<dbReference type="EMBL" id="CAJVPP010002724">
    <property type="protein sequence ID" value="CAG8609454.1"/>
    <property type="molecule type" value="Genomic_DNA"/>
</dbReference>
<feature type="region of interest" description="Disordered" evidence="5">
    <location>
        <begin position="1"/>
        <end position="22"/>
    </location>
</feature>
<dbReference type="Pfam" id="PF00534">
    <property type="entry name" value="Glycos_transf_1"/>
    <property type="match status" value="1"/>
</dbReference>
<accession>A0A9N9GGT8</accession>
<keyword evidence="6" id="KW-1133">Transmembrane helix</keyword>
<keyword evidence="6" id="KW-0472">Membrane</keyword>
<dbReference type="PANTHER" id="PTHR45825">
    <property type="entry name" value="GRANULE-BOUND STARCH SYNTHASE 1, CHLOROPLASTIC/AMYLOPLASTIC"/>
    <property type="match status" value="1"/>
</dbReference>
<evidence type="ECO:0000256" key="1">
    <source>
        <dbReference type="ARBA" id="ARBA00004602"/>
    </source>
</evidence>
<evidence type="ECO:0000313" key="9">
    <source>
        <dbReference type="EMBL" id="CAG8609454.1"/>
    </source>
</evidence>
<reference evidence="9" key="1">
    <citation type="submission" date="2021-06" db="EMBL/GenBank/DDBJ databases">
        <authorList>
            <person name="Kallberg Y."/>
            <person name="Tangrot J."/>
            <person name="Rosling A."/>
        </authorList>
    </citation>
    <scope>NUCLEOTIDE SEQUENCE</scope>
    <source>
        <strain evidence="9">87-6 pot B 2015</strain>
    </source>
</reference>
<evidence type="ECO:0000256" key="4">
    <source>
        <dbReference type="ARBA" id="ARBA00023234"/>
    </source>
</evidence>
<dbReference type="InterPro" id="IPR001296">
    <property type="entry name" value="Glyco_trans_1"/>
</dbReference>
<proteinExistence type="predicted"/>
<feature type="domain" description="Glycosyl transferase family 1" evidence="7">
    <location>
        <begin position="493"/>
        <end position="613"/>
    </location>
</feature>
<dbReference type="Pfam" id="PF08323">
    <property type="entry name" value="Glyco_transf_5"/>
    <property type="match status" value="1"/>
</dbReference>